<dbReference type="InterPro" id="IPR036390">
    <property type="entry name" value="WH_DNA-bd_sf"/>
</dbReference>
<dbReference type="SUPFAM" id="SSF46785">
    <property type="entry name" value="Winged helix' DNA-binding domain"/>
    <property type="match status" value="1"/>
</dbReference>
<proteinExistence type="predicted"/>
<dbReference type="Pfam" id="PF12802">
    <property type="entry name" value="MarR_2"/>
    <property type="match status" value="1"/>
</dbReference>
<dbReference type="RefSeq" id="WP_148987600.1">
    <property type="nucleotide sequence ID" value="NZ_VTEV01000003.1"/>
</dbReference>
<dbReference type="PRINTS" id="PR00598">
    <property type="entry name" value="HTHMARR"/>
</dbReference>
<dbReference type="InterPro" id="IPR000835">
    <property type="entry name" value="HTH_MarR-typ"/>
</dbReference>
<keyword evidence="1" id="KW-0805">Transcription regulation</keyword>
<dbReference type="PANTHER" id="PTHR42756:SF1">
    <property type="entry name" value="TRANSCRIPTIONAL REPRESSOR OF EMRAB OPERON"/>
    <property type="match status" value="1"/>
</dbReference>
<dbReference type="AlphaFoldDB" id="A0A5D4T3K5"/>
<comment type="caution">
    <text evidence="5">The sequence shown here is derived from an EMBL/GenBank/DDBJ whole genome shotgun (WGS) entry which is preliminary data.</text>
</comment>
<evidence type="ECO:0000256" key="1">
    <source>
        <dbReference type="ARBA" id="ARBA00023015"/>
    </source>
</evidence>
<dbReference type="GO" id="GO:0003700">
    <property type="term" value="F:DNA-binding transcription factor activity"/>
    <property type="evidence" value="ECO:0007669"/>
    <property type="project" value="InterPro"/>
</dbReference>
<evidence type="ECO:0000256" key="3">
    <source>
        <dbReference type="ARBA" id="ARBA00023163"/>
    </source>
</evidence>
<organism evidence="5 6">
    <name type="scientific">Sutcliffiella horikoshii</name>
    <dbReference type="NCBI Taxonomy" id="79883"/>
    <lineage>
        <taxon>Bacteria</taxon>
        <taxon>Bacillati</taxon>
        <taxon>Bacillota</taxon>
        <taxon>Bacilli</taxon>
        <taxon>Bacillales</taxon>
        <taxon>Bacillaceae</taxon>
        <taxon>Sutcliffiella</taxon>
    </lineage>
</organism>
<keyword evidence="2" id="KW-0238">DNA-binding</keyword>
<dbReference type="InterPro" id="IPR036388">
    <property type="entry name" value="WH-like_DNA-bd_sf"/>
</dbReference>
<protein>
    <submittedName>
        <fullName evidence="5">MarR family transcriptional regulator</fullName>
    </submittedName>
</protein>
<dbReference type="SMART" id="SM00347">
    <property type="entry name" value="HTH_MARR"/>
    <property type="match status" value="1"/>
</dbReference>
<evidence type="ECO:0000313" key="5">
    <source>
        <dbReference type="EMBL" id="TYS68736.1"/>
    </source>
</evidence>
<dbReference type="EMBL" id="VTEV01000003">
    <property type="protein sequence ID" value="TYS68736.1"/>
    <property type="molecule type" value="Genomic_DNA"/>
</dbReference>
<dbReference type="Proteomes" id="UP000322524">
    <property type="component" value="Unassembled WGS sequence"/>
</dbReference>
<dbReference type="PANTHER" id="PTHR42756">
    <property type="entry name" value="TRANSCRIPTIONAL REGULATOR, MARR"/>
    <property type="match status" value="1"/>
</dbReference>
<dbReference type="GO" id="GO:0003677">
    <property type="term" value="F:DNA binding"/>
    <property type="evidence" value="ECO:0007669"/>
    <property type="project" value="UniProtKB-KW"/>
</dbReference>
<reference evidence="5 6" key="1">
    <citation type="submission" date="2019-08" db="EMBL/GenBank/DDBJ databases">
        <title>Bacillus genomes from the desert of Cuatro Cienegas, Coahuila.</title>
        <authorList>
            <person name="Olmedo-Alvarez G."/>
        </authorList>
    </citation>
    <scope>NUCLEOTIDE SEQUENCE [LARGE SCALE GENOMIC DNA]</scope>
    <source>
        <strain evidence="5 6">CH28_1T</strain>
    </source>
</reference>
<keyword evidence="3" id="KW-0804">Transcription</keyword>
<evidence type="ECO:0000259" key="4">
    <source>
        <dbReference type="PROSITE" id="PS50995"/>
    </source>
</evidence>
<name>A0A5D4T3K5_9BACI</name>
<dbReference type="STRING" id="79883.GCA_001636495_01985"/>
<accession>A0A5D4T3K5</accession>
<feature type="domain" description="HTH marR-type" evidence="4">
    <location>
        <begin position="1"/>
        <end position="135"/>
    </location>
</feature>
<sequence length="148" mass="17117">MEDIRAILQITMRRFGMLNKNCCSVEDFDISQVQSHILYELARSKGPSMQQVAETIGMDITTFSRQIQTLVKLELVEKRQSAEDKRMYHLYLTEKGKHLEDGINQQMLHYLGNVFLNLSEKESTDVVESLKILNAAMSKSNMCCKPYY</sequence>
<dbReference type="PROSITE" id="PS50995">
    <property type="entry name" value="HTH_MARR_2"/>
    <property type="match status" value="1"/>
</dbReference>
<evidence type="ECO:0000256" key="2">
    <source>
        <dbReference type="ARBA" id="ARBA00023125"/>
    </source>
</evidence>
<dbReference type="OrthoDB" id="1853358at2"/>
<evidence type="ECO:0000313" key="6">
    <source>
        <dbReference type="Proteomes" id="UP000322524"/>
    </source>
</evidence>
<gene>
    <name evidence="5" type="ORF">FZC76_07265</name>
</gene>
<dbReference type="Gene3D" id="1.10.10.10">
    <property type="entry name" value="Winged helix-like DNA-binding domain superfamily/Winged helix DNA-binding domain"/>
    <property type="match status" value="1"/>
</dbReference>